<evidence type="ECO:0000313" key="6">
    <source>
        <dbReference type="EMBL" id="KAL0064263.1"/>
    </source>
</evidence>
<protein>
    <submittedName>
        <fullName evidence="6">Uncharacterized protein</fullName>
    </submittedName>
</protein>
<dbReference type="SUPFAM" id="SSF103506">
    <property type="entry name" value="Mitochondrial carrier"/>
    <property type="match status" value="1"/>
</dbReference>
<comment type="subcellular location">
    <subcellularLocation>
        <location evidence="1">Membrane</location>
        <topology evidence="1">Multi-pass membrane protein</topology>
    </subcellularLocation>
</comment>
<sequence length="113" mass="12468">MPLIGVAASVYFGFALLASTIHTPLLVAQSRLAVQRTRSFGEGEEAGLREAEVAAAAGVERFSSEDVITLRDEEVPYTGFVDCLNKMTAEEGWRTLFRAWWVTFLGFYFVAAL</sequence>
<evidence type="ECO:0000256" key="3">
    <source>
        <dbReference type="ARBA" id="ARBA00022989"/>
    </source>
</evidence>
<accession>A0ABR2ZU24</accession>
<evidence type="ECO:0000256" key="1">
    <source>
        <dbReference type="ARBA" id="ARBA00004141"/>
    </source>
</evidence>
<proteinExistence type="predicted"/>
<evidence type="ECO:0000256" key="5">
    <source>
        <dbReference type="SAM" id="Phobius"/>
    </source>
</evidence>
<dbReference type="Proteomes" id="UP001437256">
    <property type="component" value="Unassembled WGS sequence"/>
</dbReference>
<organism evidence="6 7">
    <name type="scientific">Marasmius tenuissimus</name>
    <dbReference type="NCBI Taxonomy" id="585030"/>
    <lineage>
        <taxon>Eukaryota</taxon>
        <taxon>Fungi</taxon>
        <taxon>Dikarya</taxon>
        <taxon>Basidiomycota</taxon>
        <taxon>Agaricomycotina</taxon>
        <taxon>Agaricomycetes</taxon>
        <taxon>Agaricomycetidae</taxon>
        <taxon>Agaricales</taxon>
        <taxon>Marasmiineae</taxon>
        <taxon>Marasmiaceae</taxon>
        <taxon>Marasmius</taxon>
    </lineage>
</organism>
<keyword evidence="7" id="KW-1185">Reference proteome</keyword>
<evidence type="ECO:0000256" key="4">
    <source>
        <dbReference type="ARBA" id="ARBA00023136"/>
    </source>
</evidence>
<comment type="caution">
    <text evidence="6">The sequence shown here is derived from an EMBL/GenBank/DDBJ whole genome shotgun (WGS) entry which is preliminary data.</text>
</comment>
<name>A0ABR2ZU24_9AGAR</name>
<feature type="transmembrane region" description="Helical" evidence="5">
    <location>
        <begin position="95"/>
        <end position="112"/>
    </location>
</feature>
<keyword evidence="4 5" id="KW-0472">Membrane</keyword>
<dbReference type="InterPro" id="IPR018108">
    <property type="entry name" value="MCP_transmembrane"/>
</dbReference>
<dbReference type="Gene3D" id="1.50.40.10">
    <property type="entry name" value="Mitochondrial carrier domain"/>
    <property type="match status" value="1"/>
</dbReference>
<dbReference type="InterPro" id="IPR023395">
    <property type="entry name" value="MCP_dom_sf"/>
</dbReference>
<dbReference type="Pfam" id="PF00153">
    <property type="entry name" value="Mito_carr"/>
    <property type="match status" value="1"/>
</dbReference>
<dbReference type="EMBL" id="JBBXMP010000065">
    <property type="protein sequence ID" value="KAL0064263.1"/>
    <property type="molecule type" value="Genomic_DNA"/>
</dbReference>
<gene>
    <name evidence="6" type="ORF">AAF712_008848</name>
</gene>
<evidence type="ECO:0000313" key="7">
    <source>
        <dbReference type="Proteomes" id="UP001437256"/>
    </source>
</evidence>
<keyword evidence="3 5" id="KW-1133">Transmembrane helix</keyword>
<evidence type="ECO:0000256" key="2">
    <source>
        <dbReference type="ARBA" id="ARBA00022692"/>
    </source>
</evidence>
<reference evidence="6 7" key="1">
    <citation type="submission" date="2024-05" db="EMBL/GenBank/DDBJ databases">
        <title>A draft genome resource for the thread blight pathogen Marasmius tenuissimus strain MS-2.</title>
        <authorList>
            <person name="Yulfo-Soto G.E."/>
            <person name="Baruah I.K."/>
            <person name="Amoako-Attah I."/>
            <person name="Bukari Y."/>
            <person name="Meinhardt L.W."/>
            <person name="Bailey B.A."/>
            <person name="Cohen S.P."/>
        </authorList>
    </citation>
    <scope>NUCLEOTIDE SEQUENCE [LARGE SCALE GENOMIC DNA]</scope>
    <source>
        <strain evidence="6 7">MS-2</strain>
    </source>
</reference>
<keyword evidence="2 5" id="KW-0812">Transmembrane</keyword>
<feature type="transmembrane region" description="Helical" evidence="5">
    <location>
        <begin position="6"/>
        <end position="28"/>
    </location>
</feature>